<dbReference type="InParanoid" id="A0A409W9I7"/>
<dbReference type="OrthoDB" id="3206101at2759"/>
<dbReference type="AlphaFoldDB" id="A0A409W9I7"/>
<dbReference type="Proteomes" id="UP000284706">
    <property type="component" value="Unassembled WGS sequence"/>
</dbReference>
<accession>A0A409W9I7</accession>
<dbReference type="STRING" id="231916.A0A409W9I7"/>
<feature type="transmembrane region" description="Helical" evidence="1">
    <location>
        <begin position="318"/>
        <end position="341"/>
    </location>
</feature>
<feature type="transmembrane region" description="Helical" evidence="1">
    <location>
        <begin position="234"/>
        <end position="256"/>
    </location>
</feature>
<evidence type="ECO:0000256" key="1">
    <source>
        <dbReference type="SAM" id="Phobius"/>
    </source>
</evidence>
<reference evidence="2 3" key="1">
    <citation type="journal article" date="2018" name="Evol. Lett.">
        <title>Horizontal gene cluster transfer increased hallucinogenic mushroom diversity.</title>
        <authorList>
            <person name="Reynolds H.T."/>
            <person name="Vijayakumar V."/>
            <person name="Gluck-Thaler E."/>
            <person name="Korotkin H.B."/>
            <person name="Matheny P.B."/>
            <person name="Slot J.C."/>
        </authorList>
    </citation>
    <scope>NUCLEOTIDE SEQUENCE [LARGE SCALE GENOMIC DNA]</scope>
    <source>
        <strain evidence="2 3">SRW20</strain>
    </source>
</reference>
<protein>
    <submittedName>
        <fullName evidence="2">Uncharacterized protein</fullName>
    </submittedName>
</protein>
<proteinExistence type="predicted"/>
<sequence>MRSLFFKKQLSLPPPGTVLVRGSTYAFVVAYFHRPPNGLALAGSPGAWYYGNQYRYLGKFSSVTGTPLEVVCRISFQQHHVGYVTSSSLHHLITLTSSLSGDFLVIAAQLHRRALSLDAVVGNGGHSGGAELFLSLCFCSTRLGFPRRHDKLHFYRAAATRMKLGYLFVRYFGLLSQLVNYVMAQQIFSRLPVSRSACAGWYAFGLVAFWALYAPCDLLLMSRVYELYDQSPRVALFLVSLHLVETLVVSVCSWYSLRALRFDSLCKGSKVPDGVIIIVIMLIASQIILWTMVARKKMFWKGFNRETLKLLSEKHDRWPWFLVFASLPMLIPVALTFQFVLPHIFFSWPSTMLSVGVRSHTRFHFLFAPC</sequence>
<feature type="transmembrane region" description="Helical" evidence="1">
    <location>
        <begin position="276"/>
        <end position="294"/>
    </location>
</feature>
<keyword evidence="3" id="KW-1185">Reference proteome</keyword>
<gene>
    <name evidence="2" type="ORF">CVT26_008703</name>
</gene>
<dbReference type="EMBL" id="NHYE01005283">
    <property type="protein sequence ID" value="PPQ75173.1"/>
    <property type="molecule type" value="Genomic_DNA"/>
</dbReference>
<comment type="caution">
    <text evidence="2">The sequence shown here is derived from an EMBL/GenBank/DDBJ whole genome shotgun (WGS) entry which is preliminary data.</text>
</comment>
<keyword evidence="1" id="KW-1133">Transmembrane helix</keyword>
<organism evidence="2 3">
    <name type="scientific">Gymnopilus dilepis</name>
    <dbReference type="NCBI Taxonomy" id="231916"/>
    <lineage>
        <taxon>Eukaryota</taxon>
        <taxon>Fungi</taxon>
        <taxon>Dikarya</taxon>
        <taxon>Basidiomycota</taxon>
        <taxon>Agaricomycotina</taxon>
        <taxon>Agaricomycetes</taxon>
        <taxon>Agaricomycetidae</taxon>
        <taxon>Agaricales</taxon>
        <taxon>Agaricineae</taxon>
        <taxon>Hymenogastraceae</taxon>
        <taxon>Gymnopilus</taxon>
    </lineage>
</organism>
<feature type="transmembrane region" description="Helical" evidence="1">
    <location>
        <begin position="164"/>
        <end position="188"/>
    </location>
</feature>
<evidence type="ECO:0000313" key="3">
    <source>
        <dbReference type="Proteomes" id="UP000284706"/>
    </source>
</evidence>
<evidence type="ECO:0000313" key="2">
    <source>
        <dbReference type="EMBL" id="PPQ75173.1"/>
    </source>
</evidence>
<name>A0A409W9I7_9AGAR</name>
<keyword evidence="1" id="KW-0812">Transmembrane</keyword>
<feature type="transmembrane region" description="Helical" evidence="1">
    <location>
        <begin position="200"/>
        <end position="222"/>
    </location>
</feature>
<keyword evidence="1" id="KW-0472">Membrane</keyword>